<accession>A0AAX3RGG1</accession>
<organism evidence="1 2">
    <name type="scientific">Bacillus subtilis</name>
    <dbReference type="NCBI Taxonomy" id="1423"/>
    <lineage>
        <taxon>Bacteria</taxon>
        <taxon>Bacillati</taxon>
        <taxon>Bacillota</taxon>
        <taxon>Bacilli</taxon>
        <taxon>Bacillales</taxon>
        <taxon>Bacillaceae</taxon>
        <taxon>Bacillus</taxon>
    </lineage>
</organism>
<reference evidence="1" key="1">
    <citation type="submission" date="2025-02" db="EMBL/GenBank/DDBJ databases">
        <title>Complete genome sequences of 52 Bacillus and Priestia strains isolated from West-African fermentations and 26 reference strains from the DSMZ collection.</title>
        <authorList>
            <person name="Wiedenbein E.S."/>
            <person name="Canoy T.S."/>
            <person name="Hui Y."/>
            <person name="Parkouda C."/>
            <person name="Dawende C."/>
            <person name="Ametefe E."/>
            <person name="Jespersen L."/>
            <person name="Nielsen D.S."/>
        </authorList>
    </citation>
    <scope>NUCLEOTIDE SEQUENCE</scope>
    <source>
        <strain evidence="1">PRO56</strain>
    </source>
</reference>
<dbReference type="AlphaFoldDB" id="A0AAX3RGG1"/>
<protein>
    <submittedName>
        <fullName evidence="1">Uncharacterized protein</fullName>
    </submittedName>
</protein>
<evidence type="ECO:0000313" key="1">
    <source>
        <dbReference type="EMBL" id="WEY83160.1"/>
    </source>
</evidence>
<name>A0AAX3RGG1_BACIU</name>
<dbReference type="EMBL" id="CP120576">
    <property type="protein sequence ID" value="WEY83160.1"/>
    <property type="molecule type" value="Genomic_DNA"/>
</dbReference>
<dbReference type="Proteomes" id="UP001214898">
    <property type="component" value="Chromosome"/>
</dbReference>
<gene>
    <name evidence="1" type="ORF">P5633_11955</name>
</gene>
<evidence type="ECO:0000313" key="2">
    <source>
        <dbReference type="Proteomes" id="UP001214898"/>
    </source>
</evidence>
<sequence>MKAKPLRRLRQKTNAGEKLEHDIKKLYLDSMERPQDIYYLDEMDIGWFFELMQYSDSGKNKRSDSSGGKQEVYIDQVLGF</sequence>
<proteinExistence type="predicted"/>